<reference evidence="2 3" key="1">
    <citation type="journal article" date="2012" name="Genome Biol.">
        <title>Genome and low-iron response of an oceanic diatom adapted to chronic iron limitation.</title>
        <authorList>
            <person name="Lommer M."/>
            <person name="Specht M."/>
            <person name="Roy A.S."/>
            <person name="Kraemer L."/>
            <person name="Andreson R."/>
            <person name="Gutowska M.A."/>
            <person name="Wolf J."/>
            <person name="Bergner S.V."/>
            <person name="Schilhabel M.B."/>
            <person name="Klostermeier U.C."/>
            <person name="Beiko R.G."/>
            <person name="Rosenstiel P."/>
            <person name="Hippler M."/>
            <person name="Laroche J."/>
        </authorList>
    </citation>
    <scope>NUCLEOTIDE SEQUENCE [LARGE SCALE GENOMIC DNA]</scope>
    <source>
        <strain evidence="2 3">CCMP1005</strain>
    </source>
</reference>
<evidence type="ECO:0000313" key="2">
    <source>
        <dbReference type="EMBL" id="EJK57268.1"/>
    </source>
</evidence>
<gene>
    <name evidence="2" type="ORF">THAOC_22710</name>
</gene>
<feature type="region of interest" description="Disordered" evidence="1">
    <location>
        <begin position="53"/>
        <end position="238"/>
    </location>
</feature>
<organism evidence="2 3">
    <name type="scientific">Thalassiosira oceanica</name>
    <name type="common">Marine diatom</name>
    <dbReference type="NCBI Taxonomy" id="159749"/>
    <lineage>
        <taxon>Eukaryota</taxon>
        <taxon>Sar</taxon>
        <taxon>Stramenopiles</taxon>
        <taxon>Ochrophyta</taxon>
        <taxon>Bacillariophyta</taxon>
        <taxon>Coscinodiscophyceae</taxon>
        <taxon>Thalassiosirophycidae</taxon>
        <taxon>Thalassiosirales</taxon>
        <taxon>Thalassiosiraceae</taxon>
        <taxon>Thalassiosira</taxon>
    </lineage>
</organism>
<evidence type="ECO:0000313" key="3">
    <source>
        <dbReference type="Proteomes" id="UP000266841"/>
    </source>
</evidence>
<keyword evidence="3" id="KW-1185">Reference proteome</keyword>
<sequence>TSPAPSLALGSCVLPTADLWGTRCLRRALSARTAEPNLWHRALLRAGGRIGRVRQRMGGGGPSTSWGRKPENEEERPAAEGDDVSVSSPWGQRRPSRMSEVHPLGAGDERAGGELSAEVFRHGPRPPSSACTRAPSSPEEGHDGGACDESESEWAEPIADDAPRSLPFSLEVSAPRADSTARAPYTPAVRPAPRRSRATAELEERILGIAKAEGEEGAGGDATQKPKGCRGGTSERCL</sequence>
<name>K0RTV8_THAOC</name>
<dbReference type="EMBL" id="AGNL01028835">
    <property type="protein sequence ID" value="EJK57268.1"/>
    <property type="molecule type" value="Genomic_DNA"/>
</dbReference>
<proteinExistence type="predicted"/>
<evidence type="ECO:0000256" key="1">
    <source>
        <dbReference type="SAM" id="MobiDB-lite"/>
    </source>
</evidence>
<protein>
    <submittedName>
        <fullName evidence="2">Uncharacterized protein</fullName>
    </submittedName>
</protein>
<dbReference type="AlphaFoldDB" id="K0RTV8"/>
<feature type="compositionally biased region" description="Basic and acidic residues" evidence="1">
    <location>
        <begin position="68"/>
        <end position="79"/>
    </location>
</feature>
<comment type="caution">
    <text evidence="2">The sequence shown here is derived from an EMBL/GenBank/DDBJ whole genome shotgun (WGS) entry which is preliminary data.</text>
</comment>
<accession>K0RTV8</accession>
<dbReference type="Proteomes" id="UP000266841">
    <property type="component" value="Unassembled WGS sequence"/>
</dbReference>
<feature type="non-terminal residue" evidence="2">
    <location>
        <position position="1"/>
    </location>
</feature>